<evidence type="ECO:0000313" key="7">
    <source>
        <dbReference type="EMBL" id="JAC91889.1"/>
    </source>
</evidence>
<dbReference type="EMBL" id="GBIH01002821">
    <property type="protein sequence ID" value="JAC91889.1"/>
    <property type="molecule type" value="mRNA"/>
</dbReference>
<keyword evidence="4 5" id="KW-0472">Membrane</keyword>
<dbReference type="InterPro" id="IPR013057">
    <property type="entry name" value="AA_transpt_TM"/>
</dbReference>
<proteinExistence type="evidence at transcript level"/>
<evidence type="ECO:0000256" key="1">
    <source>
        <dbReference type="ARBA" id="ARBA00004141"/>
    </source>
</evidence>
<evidence type="ECO:0000256" key="3">
    <source>
        <dbReference type="ARBA" id="ARBA00022989"/>
    </source>
</evidence>
<keyword evidence="3 5" id="KW-1133">Transmembrane helix</keyword>
<feature type="transmembrane region" description="Helical" evidence="5">
    <location>
        <begin position="100"/>
        <end position="118"/>
    </location>
</feature>
<dbReference type="Pfam" id="PF01490">
    <property type="entry name" value="Aa_trans"/>
    <property type="match status" value="1"/>
</dbReference>
<feature type="domain" description="Amino acid transporter transmembrane" evidence="6">
    <location>
        <begin position="5"/>
        <end position="166"/>
    </location>
</feature>
<sequence>MLLPLMILYNFIRSLRTLALASTFANVLQILGMGFIFYNLLQDMPSVSERPYFLGWERLPLYFGTAIYAFEGIGIVLPLENEMQNPQDFVGINGVLNTGMMIVVCLYTAIGFFGYLKYGSDVRGSITLNFPASPLNEVIRVIFAVSIFLSYALQLYVPMRIIWPVASQAPFPGPGQVLSPEEAGRRARTPHTPRLPHLCPGGCHSTVGPVHPPGGCLGKQLAWHSYYPQCWSVFTMWDADYSKPMWCLLCLKNITISVFGVVGFVTGTYTSINQIVYCFSNTCNG</sequence>
<dbReference type="GO" id="GO:0015179">
    <property type="term" value="F:L-amino acid transmembrane transporter activity"/>
    <property type="evidence" value="ECO:0007669"/>
    <property type="project" value="TreeGrafter"/>
</dbReference>
<comment type="subcellular location">
    <subcellularLocation>
        <location evidence="1">Membrane</location>
        <topology evidence="1">Multi-pass membrane protein</topology>
    </subcellularLocation>
</comment>
<reference evidence="7" key="1">
    <citation type="journal article" date="2015" name="PLoS Negl. Trop. Dis.">
        <title>Deep Sequencing Analysis of the Ixodes ricinus Haemocytome.</title>
        <authorList>
            <person name="Kotsyfakis M."/>
            <person name="Kopacek P."/>
            <person name="Franta Z."/>
            <person name="Pedra J.H."/>
            <person name="Ribeiro J.M."/>
        </authorList>
    </citation>
    <scope>NUCLEOTIDE SEQUENCE</scope>
</reference>
<evidence type="ECO:0000259" key="6">
    <source>
        <dbReference type="Pfam" id="PF01490"/>
    </source>
</evidence>
<dbReference type="PANTHER" id="PTHR22950:SF349">
    <property type="entry name" value="AMINO ACID TRANSPORTER TRANSMEMBRANE DOMAIN-CONTAINING PROTEIN"/>
    <property type="match status" value="1"/>
</dbReference>
<keyword evidence="2 5" id="KW-0812">Transmembrane</keyword>
<evidence type="ECO:0000256" key="5">
    <source>
        <dbReference type="SAM" id="Phobius"/>
    </source>
</evidence>
<feature type="transmembrane region" description="Helical" evidence="5">
    <location>
        <begin position="61"/>
        <end position="79"/>
    </location>
</feature>
<dbReference type="PANTHER" id="PTHR22950">
    <property type="entry name" value="AMINO ACID TRANSPORTER"/>
    <property type="match status" value="1"/>
</dbReference>
<evidence type="ECO:0000256" key="2">
    <source>
        <dbReference type="ARBA" id="ARBA00022692"/>
    </source>
</evidence>
<dbReference type="AlphaFoldDB" id="A0A090X894"/>
<accession>A0A090X894</accession>
<feature type="transmembrane region" description="Helical" evidence="5">
    <location>
        <begin position="138"/>
        <end position="157"/>
    </location>
</feature>
<name>A0A090X894_IXORI</name>
<feature type="transmembrane region" description="Helical" evidence="5">
    <location>
        <begin position="20"/>
        <end position="41"/>
    </location>
</feature>
<dbReference type="GO" id="GO:0005774">
    <property type="term" value="C:vacuolar membrane"/>
    <property type="evidence" value="ECO:0007669"/>
    <property type="project" value="TreeGrafter"/>
</dbReference>
<evidence type="ECO:0000256" key="4">
    <source>
        <dbReference type="ARBA" id="ARBA00023136"/>
    </source>
</evidence>
<organism evidence="7">
    <name type="scientific">Ixodes ricinus</name>
    <name type="common">Common tick</name>
    <name type="synonym">Acarus ricinus</name>
    <dbReference type="NCBI Taxonomy" id="34613"/>
    <lineage>
        <taxon>Eukaryota</taxon>
        <taxon>Metazoa</taxon>
        <taxon>Ecdysozoa</taxon>
        <taxon>Arthropoda</taxon>
        <taxon>Chelicerata</taxon>
        <taxon>Arachnida</taxon>
        <taxon>Acari</taxon>
        <taxon>Parasitiformes</taxon>
        <taxon>Ixodida</taxon>
        <taxon>Ixodoidea</taxon>
        <taxon>Ixodidae</taxon>
        <taxon>Ixodinae</taxon>
        <taxon>Ixodes</taxon>
    </lineage>
</organism>
<protein>
    <submittedName>
        <fullName evidence="7">Putative vesicular inhibitory amino acid transporter</fullName>
    </submittedName>
</protein>